<dbReference type="Proteomes" id="UP000269721">
    <property type="component" value="Unassembled WGS sequence"/>
</dbReference>
<protein>
    <submittedName>
        <fullName evidence="2">Uncharacterized protein</fullName>
    </submittedName>
</protein>
<reference evidence="3" key="1">
    <citation type="journal article" date="2018" name="Nat. Microbiol.">
        <title>Leveraging single-cell genomics to expand the fungal tree of life.</title>
        <authorList>
            <person name="Ahrendt S.R."/>
            <person name="Quandt C.A."/>
            <person name="Ciobanu D."/>
            <person name="Clum A."/>
            <person name="Salamov A."/>
            <person name="Andreopoulos B."/>
            <person name="Cheng J.F."/>
            <person name="Woyke T."/>
            <person name="Pelin A."/>
            <person name="Henrissat B."/>
            <person name="Reynolds N.K."/>
            <person name="Benny G.L."/>
            <person name="Smith M.E."/>
            <person name="James T.Y."/>
            <person name="Grigoriev I.V."/>
        </authorList>
    </citation>
    <scope>NUCLEOTIDE SEQUENCE [LARGE SCALE GENOMIC DNA]</scope>
</reference>
<dbReference type="EMBL" id="KZ999805">
    <property type="protein sequence ID" value="RKO84718.1"/>
    <property type="molecule type" value="Genomic_DNA"/>
</dbReference>
<evidence type="ECO:0000313" key="2">
    <source>
        <dbReference type="EMBL" id="RKO84718.1"/>
    </source>
</evidence>
<dbReference type="AlphaFoldDB" id="A0A4P9W1T7"/>
<accession>A0A4P9W1T7</accession>
<name>A0A4P9W1T7_9FUNG</name>
<evidence type="ECO:0000313" key="3">
    <source>
        <dbReference type="Proteomes" id="UP000269721"/>
    </source>
</evidence>
<feature type="region of interest" description="Disordered" evidence="1">
    <location>
        <begin position="49"/>
        <end position="102"/>
    </location>
</feature>
<gene>
    <name evidence="2" type="ORF">BDK51DRAFT_44296</name>
</gene>
<organism evidence="2 3">
    <name type="scientific">Blyttiomyces helicus</name>
    <dbReference type="NCBI Taxonomy" id="388810"/>
    <lineage>
        <taxon>Eukaryota</taxon>
        <taxon>Fungi</taxon>
        <taxon>Fungi incertae sedis</taxon>
        <taxon>Chytridiomycota</taxon>
        <taxon>Chytridiomycota incertae sedis</taxon>
        <taxon>Chytridiomycetes</taxon>
        <taxon>Chytridiomycetes incertae sedis</taxon>
        <taxon>Blyttiomyces</taxon>
    </lineage>
</organism>
<sequence length="195" mass="20877">MWKRGSGPAGREKSSRAGLAEQWILTRPTATAQRAFPISPQILSELSVLATTERPQPPAPPRSILPLSSGSSPKPAGTANSSHHSSREISEPMVSEVGDTEGDDAANTLGWFGGYSQGKESQDGLLALAPVGVREMGDVLGLSVANERVNEFARGRHPVHHLQKTPPYMDYCTLSLLAKTSRISPHSPNRFIGFA</sequence>
<feature type="region of interest" description="Disordered" evidence="1">
    <location>
        <begin position="1"/>
        <end position="20"/>
    </location>
</feature>
<evidence type="ECO:0000256" key="1">
    <source>
        <dbReference type="SAM" id="MobiDB-lite"/>
    </source>
</evidence>
<keyword evidence="3" id="KW-1185">Reference proteome</keyword>
<feature type="compositionally biased region" description="Polar residues" evidence="1">
    <location>
        <begin position="66"/>
        <end position="83"/>
    </location>
</feature>
<proteinExistence type="predicted"/>